<dbReference type="EMBL" id="CP098732">
    <property type="protein sequence ID" value="USE84200.1"/>
    <property type="molecule type" value="Genomic_DNA"/>
</dbReference>
<dbReference type="NCBIfam" id="NF038067">
    <property type="entry name" value="OMP_CarO"/>
    <property type="match status" value="1"/>
</dbReference>
<dbReference type="RefSeq" id="WP_116759182.1">
    <property type="nucleotide sequence ID" value="NZ_CP098732.1"/>
</dbReference>
<dbReference type="KEGG" id="atz:M5E07_05195"/>
<organism evidence="2 3">
    <name type="scientific">Acinetobacter tibetensis</name>
    <dbReference type="NCBI Taxonomy" id="2943497"/>
    <lineage>
        <taxon>Bacteria</taxon>
        <taxon>Pseudomonadati</taxon>
        <taxon>Pseudomonadota</taxon>
        <taxon>Gammaproteobacteria</taxon>
        <taxon>Moraxellales</taxon>
        <taxon>Moraxellaceae</taxon>
        <taxon>Acinetobacter</taxon>
    </lineage>
</organism>
<gene>
    <name evidence="2" type="primary">carO</name>
    <name evidence="2" type="ORF">M5E07_05195</name>
</gene>
<feature type="signal peptide" evidence="1">
    <location>
        <begin position="1"/>
        <end position="22"/>
    </location>
</feature>
<keyword evidence="3" id="KW-1185">Reference proteome</keyword>
<proteinExistence type="predicted"/>
<sequence length="241" mass="25837">MKKLSLIAIATTMTVFAGTAMAEEPVINDGRVSNQLMPTSVRAEAGTTGYGGAVTWTANPYVGVTLGYNGGDVSTTDDISVDGTKYDLDMKNNTTYLNAEIRPWGTSEGKFAKAVYVAAGAAYIDNDYDLTKRSQDGTIKINGTNYSYNGSVNGQMSYKNTIAPYVGVGFSPKVTDRVGVFGEVGAYYTGNPTVELDKQGTFVNAAGGNAEQDLRAEENKIRNDDKYAWMPVAKLGVSYHF</sequence>
<dbReference type="Gene3D" id="2.40.160.170">
    <property type="match status" value="1"/>
</dbReference>
<evidence type="ECO:0000313" key="2">
    <source>
        <dbReference type="EMBL" id="USE84200.1"/>
    </source>
</evidence>
<dbReference type="AlphaFoldDB" id="A0AAE9S1N0"/>
<feature type="chain" id="PRO_5042204140" evidence="1">
    <location>
        <begin position="23"/>
        <end position="241"/>
    </location>
</feature>
<evidence type="ECO:0000313" key="3">
    <source>
        <dbReference type="Proteomes" id="UP001056716"/>
    </source>
</evidence>
<protein>
    <submittedName>
        <fullName evidence="2">Ornithine uptake porin CarO</fullName>
    </submittedName>
</protein>
<dbReference type="Proteomes" id="UP001056716">
    <property type="component" value="Chromosome"/>
</dbReference>
<dbReference type="InterPro" id="IPR049853">
    <property type="entry name" value="CarO_OMP"/>
</dbReference>
<name>A0AAE9S1N0_9GAMM</name>
<keyword evidence="1" id="KW-0732">Signal</keyword>
<accession>A0AAE9S1N0</accession>
<reference evidence="2" key="1">
    <citation type="submission" date="2022-06" db="EMBL/GenBank/DDBJ databases">
        <title>Isolation, identification and characterization of iprodione-degrading strains in Lhasa, Tibet.</title>
        <authorList>
            <person name="Pan H."/>
        </authorList>
    </citation>
    <scope>NUCLEOTIDE SEQUENCE</scope>
    <source>
        <strain evidence="2">Y-23</strain>
    </source>
</reference>
<dbReference type="SUPFAM" id="SSF56925">
    <property type="entry name" value="OMPA-like"/>
    <property type="match status" value="1"/>
</dbReference>
<evidence type="ECO:0000256" key="1">
    <source>
        <dbReference type="SAM" id="SignalP"/>
    </source>
</evidence>
<dbReference type="InterPro" id="IPR011250">
    <property type="entry name" value="OMP/PagP_B-barrel"/>
</dbReference>